<reference evidence="6 7" key="1">
    <citation type="submission" date="2017-11" db="EMBL/GenBank/DDBJ databases">
        <title>Draft genome sequence of Rhizobiales bacterium SY3-13.</title>
        <authorList>
            <person name="Sun C."/>
        </authorList>
    </citation>
    <scope>NUCLEOTIDE SEQUENCE [LARGE SCALE GENOMIC DNA]</scope>
    <source>
        <strain evidence="6 7">SY3-13</strain>
    </source>
</reference>
<dbReference type="InterPro" id="IPR039418">
    <property type="entry name" value="LexA-like"/>
</dbReference>
<evidence type="ECO:0000256" key="2">
    <source>
        <dbReference type="ARBA" id="ARBA00023125"/>
    </source>
</evidence>
<dbReference type="EMBL" id="PHIG01000031">
    <property type="protein sequence ID" value="PJK29929.1"/>
    <property type="molecule type" value="Genomic_DNA"/>
</dbReference>
<dbReference type="SUPFAM" id="SSF47413">
    <property type="entry name" value="lambda repressor-like DNA-binding domains"/>
    <property type="match status" value="1"/>
</dbReference>
<dbReference type="CDD" id="cd00093">
    <property type="entry name" value="HTH_XRE"/>
    <property type="match status" value="1"/>
</dbReference>
<feature type="region of interest" description="Disordered" evidence="4">
    <location>
        <begin position="85"/>
        <end position="106"/>
    </location>
</feature>
<organism evidence="6 7">
    <name type="scientific">Minwuia thermotolerans</name>
    <dbReference type="NCBI Taxonomy" id="2056226"/>
    <lineage>
        <taxon>Bacteria</taxon>
        <taxon>Pseudomonadati</taxon>
        <taxon>Pseudomonadota</taxon>
        <taxon>Alphaproteobacteria</taxon>
        <taxon>Minwuiales</taxon>
        <taxon>Minwuiaceae</taxon>
        <taxon>Minwuia</taxon>
    </lineage>
</organism>
<dbReference type="PANTHER" id="PTHR40661:SF3">
    <property type="entry name" value="FELS-1 PROPHAGE TRANSCRIPTIONAL REGULATOR"/>
    <property type="match status" value="1"/>
</dbReference>
<evidence type="ECO:0000313" key="7">
    <source>
        <dbReference type="Proteomes" id="UP000229498"/>
    </source>
</evidence>
<keyword evidence="2" id="KW-0238">DNA-binding</keyword>
<dbReference type="GO" id="GO:0003677">
    <property type="term" value="F:DNA binding"/>
    <property type="evidence" value="ECO:0007669"/>
    <property type="project" value="UniProtKB-KW"/>
</dbReference>
<dbReference type="Pfam" id="PF13560">
    <property type="entry name" value="HTH_31"/>
    <property type="match status" value="1"/>
</dbReference>
<feature type="domain" description="HTH cro/C1-type" evidence="5">
    <location>
        <begin position="19"/>
        <end position="73"/>
    </location>
</feature>
<dbReference type="Proteomes" id="UP000229498">
    <property type="component" value="Unassembled WGS sequence"/>
</dbReference>
<dbReference type="Gene3D" id="2.10.109.10">
    <property type="entry name" value="Umud Fragment, subunit A"/>
    <property type="match status" value="1"/>
</dbReference>
<keyword evidence="1" id="KW-0805">Transcription regulation</keyword>
<accession>A0A2M9G2I2</accession>
<dbReference type="Pfam" id="PF00717">
    <property type="entry name" value="Peptidase_S24"/>
    <property type="match status" value="1"/>
</dbReference>
<name>A0A2M9G2I2_9PROT</name>
<evidence type="ECO:0000256" key="3">
    <source>
        <dbReference type="ARBA" id="ARBA00023163"/>
    </source>
</evidence>
<sequence length="240" mass="26357">MRKVGKLAAMKKKFDGRHLKAWRNARGLKQADLADAIGRVSAVISRIENGVQPINEDQLARAAALLDATPEELLKPPPATVKELRDRGAGNTAPAFGTPAIGSRHEAPRDVPLHGTAAGSFRGAFEIGNTVDYVRRPAGLAGAKNAYALQVVGDSMAPRYEHGDLIYVHPDRVVRRGDDIVFTVKADEHAEAESFVKRLVSRSSDKLVVEQYNPPQETTWEARLVIRCHKVMRNHELYGV</sequence>
<comment type="caution">
    <text evidence="6">The sequence shown here is derived from an EMBL/GenBank/DDBJ whole genome shotgun (WGS) entry which is preliminary data.</text>
</comment>
<evidence type="ECO:0000256" key="1">
    <source>
        <dbReference type="ARBA" id="ARBA00023015"/>
    </source>
</evidence>
<dbReference type="InterPro" id="IPR010982">
    <property type="entry name" value="Lambda_DNA-bd_dom_sf"/>
</dbReference>
<dbReference type="Gene3D" id="1.10.260.40">
    <property type="entry name" value="lambda repressor-like DNA-binding domains"/>
    <property type="match status" value="1"/>
</dbReference>
<keyword evidence="3" id="KW-0804">Transcription</keyword>
<keyword evidence="7" id="KW-1185">Reference proteome</keyword>
<dbReference type="PROSITE" id="PS50943">
    <property type="entry name" value="HTH_CROC1"/>
    <property type="match status" value="1"/>
</dbReference>
<dbReference type="SUPFAM" id="SSF51306">
    <property type="entry name" value="LexA/Signal peptidase"/>
    <property type="match status" value="1"/>
</dbReference>
<dbReference type="SMART" id="SM00530">
    <property type="entry name" value="HTH_XRE"/>
    <property type="match status" value="1"/>
</dbReference>
<proteinExistence type="predicted"/>
<dbReference type="PANTHER" id="PTHR40661">
    <property type="match status" value="1"/>
</dbReference>
<dbReference type="InterPro" id="IPR015927">
    <property type="entry name" value="Peptidase_S24_S26A/B/C"/>
</dbReference>
<dbReference type="InterPro" id="IPR036286">
    <property type="entry name" value="LexA/Signal_pep-like_sf"/>
</dbReference>
<dbReference type="InterPro" id="IPR001387">
    <property type="entry name" value="Cro/C1-type_HTH"/>
</dbReference>
<protein>
    <recommendedName>
        <fullName evidence="5">HTH cro/C1-type domain-containing protein</fullName>
    </recommendedName>
</protein>
<evidence type="ECO:0000313" key="6">
    <source>
        <dbReference type="EMBL" id="PJK29929.1"/>
    </source>
</evidence>
<evidence type="ECO:0000259" key="5">
    <source>
        <dbReference type="PROSITE" id="PS50943"/>
    </source>
</evidence>
<gene>
    <name evidence="6" type="ORF">CVT23_09170</name>
</gene>
<evidence type="ECO:0000256" key="4">
    <source>
        <dbReference type="SAM" id="MobiDB-lite"/>
    </source>
</evidence>
<dbReference type="CDD" id="cd06529">
    <property type="entry name" value="S24_LexA-like"/>
    <property type="match status" value="1"/>
</dbReference>
<dbReference type="AlphaFoldDB" id="A0A2M9G2I2"/>